<feature type="transmembrane region" description="Helical" evidence="4">
    <location>
        <begin position="237"/>
        <end position="258"/>
    </location>
</feature>
<keyword evidence="6" id="KW-1185">Reference proteome</keyword>
<keyword evidence="4" id="KW-0967">Endosome</keyword>
<organism evidence="5 6">
    <name type="scientific">Populus tomentosa</name>
    <name type="common">Chinese white poplar</name>
    <dbReference type="NCBI Taxonomy" id="118781"/>
    <lineage>
        <taxon>Eukaryota</taxon>
        <taxon>Viridiplantae</taxon>
        <taxon>Streptophyta</taxon>
        <taxon>Embryophyta</taxon>
        <taxon>Tracheophyta</taxon>
        <taxon>Spermatophyta</taxon>
        <taxon>Magnoliopsida</taxon>
        <taxon>eudicotyledons</taxon>
        <taxon>Gunneridae</taxon>
        <taxon>Pentapetalae</taxon>
        <taxon>rosids</taxon>
        <taxon>fabids</taxon>
        <taxon>Malpighiales</taxon>
        <taxon>Salicaceae</taxon>
        <taxon>Saliceae</taxon>
        <taxon>Populus</taxon>
    </lineage>
</organism>
<feature type="transmembrane region" description="Helical" evidence="4">
    <location>
        <begin position="175"/>
        <end position="199"/>
    </location>
</feature>
<keyword evidence="4" id="KW-0406">Ion transport</keyword>
<dbReference type="GO" id="GO:0005769">
    <property type="term" value="C:early endosome"/>
    <property type="evidence" value="ECO:0007669"/>
    <property type="project" value="UniProtKB-SubCell"/>
</dbReference>
<feature type="transmembrane region" description="Helical" evidence="4">
    <location>
        <begin position="206"/>
        <end position="225"/>
    </location>
</feature>
<dbReference type="OrthoDB" id="1911792at2759"/>
<protein>
    <recommendedName>
        <fullName evidence="4">Probable magnesium transporter</fullName>
    </recommendedName>
</protein>
<comment type="subunit">
    <text evidence="4">Homodimer.</text>
</comment>
<comment type="function">
    <text evidence="4">Acts as a Mg(2+) transporter. Can also transport other divalent cations such as Fe(2+), Sr(2+), Ba(2+), Mn(2+) and Co(2+) but to a much less extent than Mg(2+).</text>
</comment>
<evidence type="ECO:0000256" key="2">
    <source>
        <dbReference type="ARBA" id="ARBA00022989"/>
    </source>
</evidence>
<comment type="similarity">
    <text evidence="4">Belongs to the NIPA (TC 2.A.7) family.</text>
</comment>
<feature type="transmembrane region" description="Helical" evidence="4">
    <location>
        <begin position="28"/>
        <end position="50"/>
    </location>
</feature>
<gene>
    <name evidence="5" type="ORF">POTOM_023997</name>
</gene>
<evidence type="ECO:0000313" key="5">
    <source>
        <dbReference type="EMBL" id="KAG6772581.1"/>
    </source>
</evidence>
<name>A0A8X8CR37_POPTO</name>
<feature type="transmembrane region" description="Helical" evidence="4">
    <location>
        <begin position="270"/>
        <end position="293"/>
    </location>
</feature>
<dbReference type="GO" id="GO:0005886">
    <property type="term" value="C:plasma membrane"/>
    <property type="evidence" value="ECO:0007669"/>
    <property type="project" value="UniProtKB-SubCell"/>
</dbReference>
<feature type="transmembrane region" description="Helical" evidence="4">
    <location>
        <begin position="88"/>
        <end position="106"/>
    </location>
</feature>
<dbReference type="Pfam" id="PF05653">
    <property type="entry name" value="Mg_trans_NIPA"/>
    <property type="match status" value="1"/>
</dbReference>
<evidence type="ECO:0000313" key="6">
    <source>
        <dbReference type="Proteomes" id="UP000886885"/>
    </source>
</evidence>
<comment type="caution">
    <text evidence="5">The sequence shown here is derived from an EMBL/GenBank/DDBJ whole genome shotgun (WGS) entry which is preliminary data.</text>
</comment>
<dbReference type="PANTHER" id="PTHR12570:SF65">
    <property type="entry name" value="MAGNESIUM TRANSPORTER NIPA9-RELATED"/>
    <property type="match status" value="1"/>
</dbReference>
<evidence type="ECO:0000256" key="4">
    <source>
        <dbReference type="RuleBase" id="RU363078"/>
    </source>
</evidence>
<keyword evidence="1 4" id="KW-0812">Transmembrane</keyword>
<dbReference type="AlphaFoldDB" id="A0A8X8CR37"/>
<keyword evidence="4" id="KW-0813">Transport</keyword>
<evidence type="ECO:0000256" key="3">
    <source>
        <dbReference type="ARBA" id="ARBA00023136"/>
    </source>
</evidence>
<dbReference type="EMBL" id="JAAWWB010000011">
    <property type="protein sequence ID" value="KAG6772581.1"/>
    <property type="molecule type" value="Genomic_DNA"/>
</dbReference>
<proteinExistence type="inferred from homology"/>
<dbReference type="GO" id="GO:0015095">
    <property type="term" value="F:magnesium ion transmembrane transporter activity"/>
    <property type="evidence" value="ECO:0007669"/>
    <property type="project" value="UniProtKB-UniRule"/>
</dbReference>
<dbReference type="Proteomes" id="UP000886885">
    <property type="component" value="Chromosome 6A"/>
</dbReference>
<evidence type="ECO:0000256" key="1">
    <source>
        <dbReference type="ARBA" id="ARBA00022692"/>
    </source>
</evidence>
<feature type="transmembrane region" description="Helical" evidence="4">
    <location>
        <begin position="62"/>
        <end position="82"/>
    </location>
</feature>
<dbReference type="PANTHER" id="PTHR12570">
    <property type="match status" value="1"/>
</dbReference>
<keyword evidence="4" id="KW-0460">Magnesium</keyword>
<reference evidence="5" key="1">
    <citation type="journal article" date="2020" name="bioRxiv">
        <title>Hybrid origin of Populus tomentosa Carr. identified through genome sequencing and phylogenomic analysis.</title>
        <authorList>
            <person name="An X."/>
            <person name="Gao K."/>
            <person name="Chen Z."/>
            <person name="Li J."/>
            <person name="Yang X."/>
            <person name="Yang X."/>
            <person name="Zhou J."/>
            <person name="Guo T."/>
            <person name="Zhao T."/>
            <person name="Huang S."/>
            <person name="Miao D."/>
            <person name="Khan W.U."/>
            <person name="Rao P."/>
            <person name="Ye M."/>
            <person name="Lei B."/>
            <person name="Liao W."/>
            <person name="Wang J."/>
            <person name="Ji L."/>
            <person name="Li Y."/>
            <person name="Guo B."/>
            <person name="Mustafa N.S."/>
            <person name="Li S."/>
            <person name="Yun Q."/>
            <person name="Keller S.R."/>
            <person name="Mao J."/>
            <person name="Zhang R."/>
            <person name="Strauss S.H."/>
        </authorList>
    </citation>
    <scope>NUCLEOTIDE SEQUENCE</scope>
    <source>
        <strain evidence="5">GM15</strain>
        <tissue evidence="5">Leaf</tissue>
    </source>
</reference>
<accession>A0A8X8CR37</accession>
<keyword evidence="4" id="KW-1003">Cell membrane</keyword>
<dbReference type="InterPro" id="IPR008521">
    <property type="entry name" value="Mg_trans_NIPA"/>
</dbReference>
<feature type="transmembrane region" description="Helical" evidence="4">
    <location>
        <begin position="118"/>
        <end position="138"/>
    </location>
</feature>
<comment type="subcellular location">
    <subcellularLocation>
        <location evidence="4">Cell membrane</location>
        <topology evidence="4">Multi-pass membrane protein</topology>
    </subcellularLocation>
    <subcellularLocation>
        <location evidence="4">Early endosome</location>
    </subcellularLocation>
</comment>
<sequence length="347" mass="37347">MWESIFLTLAATAGSNIGKVLQKKGTVIRAYAANVAWIIGFLMDIIGALLMLKALSLAPVSVIQPVSGCGLAILSVFSHFYLKEVMNVIDWMGITLAGIGTIGVGAGGEEQEASSISIFQLPWLALLVAILFVGLNAYNLQSFNCDLVVLNGWLRMYRRQRRAHETMDSEVVEEIIYGLESGILFGMASVISKMGFVFLEQGFSKMLVPLCLAISICCSATGFYYQTQGLKHGRAIVLSTCAAVASIVTGVLAGMLALGERLPSAPAARFSLLLGWLLIVVGVILLVSSTWLLRHLPRPLRNLTSSADRNFSLSRSGSLRLKDPNPTAVIHAATLHHLISSPSKEKA</sequence>
<keyword evidence="3 4" id="KW-0472">Membrane</keyword>
<keyword evidence="2 4" id="KW-1133">Transmembrane helix</keyword>